<dbReference type="PROSITE" id="PS50109">
    <property type="entry name" value="HIS_KIN"/>
    <property type="match status" value="1"/>
</dbReference>
<dbReference type="Gene3D" id="3.30.565.10">
    <property type="entry name" value="Histidine kinase-like ATPase, C-terminal domain"/>
    <property type="match status" value="1"/>
</dbReference>
<feature type="domain" description="Histidine kinase" evidence="2">
    <location>
        <begin position="1"/>
        <end position="93"/>
    </location>
</feature>
<keyword evidence="3" id="KW-0418">Kinase</keyword>
<dbReference type="SUPFAM" id="SSF55874">
    <property type="entry name" value="ATPase domain of HSP90 chaperone/DNA topoisomerase II/histidine kinase"/>
    <property type="match status" value="1"/>
</dbReference>
<keyword evidence="1" id="KW-0597">Phosphoprotein</keyword>
<keyword evidence="4" id="KW-1185">Reference proteome</keyword>
<dbReference type="InterPro" id="IPR004358">
    <property type="entry name" value="Sig_transdc_His_kin-like_C"/>
</dbReference>
<proteinExistence type="predicted"/>
<dbReference type="PANTHER" id="PTHR43547">
    <property type="entry name" value="TWO-COMPONENT HISTIDINE KINASE"/>
    <property type="match status" value="1"/>
</dbReference>
<evidence type="ECO:0000259" key="2">
    <source>
        <dbReference type="PROSITE" id="PS50109"/>
    </source>
</evidence>
<reference evidence="3 4" key="1">
    <citation type="journal article" date="2019" name="Front. Microbiol.">
        <title>Ammonia Oxidation by the Arctic Terrestrial Thaumarchaeote Candidatus Nitrosocosmicus arcticus Is Stimulated by Increasing Temperatures.</title>
        <authorList>
            <person name="Alves R.J.E."/>
            <person name="Kerou M."/>
            <person name="Zappe A."/>
            <person name="Bittner R."/>
            <person name="Abby S.S."/>
            <person name="Schmidt H.A."/>
            <person name="Pfeifer K."/>
            <person name="Schleper C."/>
        </authorList>
    </citation>
    <scope>NUCLEOTIDE SEQUENCE [LARGE SCALE GENOMIC DNA]</scope>
    <source>
        <strain evidence="3 4">Kfb</strain>
    </source>
</reference>
<evidence type="ECO:0000313" key="3">
    <source>
        <dbReference type="EMBL" id="TVP40174.1"/>
    </source>
</evidence>
<comment type="caution">
    <text evidence="3">The sequence shown here is derived from an EMBL/GenBank/DDBJ whole genome shotgun (WGS) entry which is preliminary data.</text>
</comment>
<keyword evidence="3" id="KW-0808">Transferase</keyword>
<dbReference type="Proteomes" id="UP000315289">
    <property type="component" value="Unassembled WGS sequence"/>
</dbReference>
<protein>
    <submittedName>
        <fullName evidence="3">Putative Histidine kinase</fullName>
        <ecNumber evidence="3">2.7.13.3</ecNumber>
    </submittedName>
</protein>
<name>A0A557SU83_9ARCH</name>
<dbReference type="InterPro" id="IPR003594">
    <property type="entry name" value="HATPase_dom"/>
</dbReference>
<dbReference type="EMBL" id="VOAH01000009">
    <property type="protein sequence ID" value="TVP40174.1"/>
    <property type="molecule type" value="Genomic_DNA"/>
</dbReference>
<dbReference type="PANTHER" id="PTHR43547:SF2">
    <property type="entry name" value="HYBRID SIGNAL TRANSDUCTION HISTIDINE KINASE C"/>
    <property type="match status" value="1"/>
</dbReference>
<organism evidence="3 4">
    <name type="scientific">Candidatus Nitrosocosmicus arcticus</name>
    <dbReference type="NCBI Taxonomy" id="2035267"/>
    <lineage>
        <taxon>Archaea</taxon>
        <taxon>Nitrososphaerota</taxon>
        <taxon>Nitrososphaeria</taxon>
        <taxon>Nitrososphaerales</taxon>
        <taxon>Nitrososphaeraceae</taxon>
        <taxon>Candidatus Nitrosocosmicus</taxon>
    </lineage>
</organism>
<gene>
    <name evidence="3" type="ORF">NARC_90080</name>
</gene>
<accession>A0A557SU83</accession>
<dbReference type="InterPro" id="IPR005467">
    <property type="entry name" value="His_kinase_dom"/>
</dbReference>
<dbReference type="PRINTS" id="PR00344">
    <property type="entry name" value="BCTRLSENSOR"/>
</dbReference>
<dbReference type="Pfam" id="PF02518">
    <property type="entry name" value="HATPase_c"/>
    <property type="match status" value="1"/>
</dbReference>
<dbReference type="SMART" id="SM00387">
    <property type="entry name" value="HATPase_c"/>
    <property type="match status" value="1"/>
</dbReference>
<sequence>MIVITIISSSTNKDNINSNSQEIIVKVKDFGKGLDFELFSKVFSKFFSYKTGGTGLGLYICKAIIEAHGGKIWAENNKDDQGTTFSFSLPLKN</sequence>
<evidence type="ECO:0000313" key="4">
    <source>
        <dbReference type="Proteomes" id="UP000315289"/>
    </source>
</evidence>
<dbReference type="AlphaFoldDB" id="A0A557SU83"/>
<dbReference type="GO" id="GO:0000155">
    <property type="term" value="F:phosphorelay sensor kinase activity"/>
    <property type="evidence" value="ECO:0007669"/>
    <property type="project" value="TreeGrafter"/>
</dbReference>
<dbReference type="EC" id="2.7.13.3" evidence="3"/>
<evidence type="ECO:0000256" key="1">
    <source>
        <dbReference type="ARBA" id="ARBA00022553"/>
    </source>
</evidence>
<dbReference type="InterPro" id="IPR036890">
    <property type="entry name" value="HATPase_C_sf"/>
</dbReference>